<sequence>MSSRFEAKSLILAFNSSIEFSEGLTVRTLQPGFFSSSSSSESNPKAVQSRALLGDGSWSAGASERKGCRRSCSHDSRSTGFLFRHLSRKSRAILSSTPPASSWSVTFHGGFPVTISMTVQPSDQTSDAGDVASPATTSGAIHSGVPEEFAAAVLEILLDEPKSASLASPQWEPTRTFRPLTSPWTTPTPWRYWRASDRQRAEEEEQEAATSPSSLTDFTAKIPPLDSSMARLTVPNEPLPMQRPRTHLPQGGGGGGGRVAVVGAGAREGGRPILVSGKKSEACFRRRDACSRHTVG</sequence>
<protein>
    <submittedName>
        <fullName evidence="2">Uncharacterized protein</fullName>
    </submittedName>
</protein>
<proteinExistence type="predicted"/>
<name>A0A7I8IAH9_SPIIN</name>
<feature type="region of interest" description="Disordered" evidence="1">
    <location>
        <begin position="196"/>
        <end position="221"/>
    </location>
</feature>
<feature type="region of interest" description="Disordered" evidence="1">
    <location>
        <begin position="235"/>
        <end position="262"/>
    </location>
</feature>
<feature type="region of interest" description="Disordered" evidence="1">
    <location>
        <begin position="121"/>
        <end position="140"/>
    </location>
</feature>
<evidence type="ECO:0000313" key="2">
    <source>
        <dbReference type="EMBL" id="CAA2614962.1"/>
    </source>
</evidence>
<evidence type="ECO:0000256" key="1">
    <source>
        <dbReference type="SAM" id="MobiDB-lite"/>
    </source>
</evidence>
<organism evidence="2">
    <name type="scientific">Spirodela intermedia</name>
    <name type="common">Intermediate duckweed</name>
    <dbReference type="NCBI Taxonomy" id="51605"/>
    <lineage>
        <taxon>Eukaryota</taxon>
        <taxon>Viridiplantae</taxon>
        <taxon>Streptophyta</taxon>
        <taxon>Embryophyta</taxon>
        <taxon>Tracheophyta</taxon>
        <taxon>Spermatophyta</taxon>
        <taxon>Magnoliopsida</taxon>
        <taxon>Liliopsida</taxon>
        <taxon>Araceae</taxon>
        <taxon>Lemnoideae</taxon>
        <taxon>Spirodela</taxon>
    </lineage>
</organism>
<dbReference type="EMBL" id="LR743588">
    <property type="protein sequence ID" value="CAA2614962.1"/>
    <property type="molecule type" value="Genomic_DNA"/>
</dbReference>
<gene>
    <name evidence="2" type="ORF">SI7747_01001327</name>
</gene>
<evidence type="ECO:0000313" key="3">
    <source>
        <dbReference type="Proteomes" id="UP001189122"/>
    </source>
</evidence>
<dbReference type="EMBL" id="CACRZD030000001">
    <property type="protein sequence ID" value="CAA6654737.1"/>
    <property type="molecule type" value="Genomic_DNA"/>
</dbReference>
<keyword evidence="3" id="KW-1185">Reference proteome</keyword>
<reference evidence="2 3" key="1">
    <citation type="submission" date="2019-12" db="EMBL/GenBank/DDBJ databases">
        <authorList>
            <person name="Scholz U."/>
            <person name="Mascher M."/>
            <person name="Fiebig A."/>
        </authorList>
    </citation>
    <scope>NUCLEOTIDE SEQUENCE</scope>
</reference>
<dbReference type="AlphaFoldDB" id="A0A7I8IAH9"/>
<accession>A0A7I8IAH9</accession>
<dbReference type="Proteomes" id="UP001189122">
    <property type="component" value="Unassembled WGS sequence"/>
</dbReference>